<comment type="cofactor">
    <cofactor evidence="1">
        <name>Mg(2+)</name>
        <dbReference type="ChEBI" id="CHEBI:18420"/>
    </cofactor>
</comment>
<evidence type="ECO:0000259" key="13">
    <source>
        <dbReference type="PROSITE" id="PS50969"/>
    </source>
</evidence>
<dbReference type="EMBL" id="AGSI01000001">
    <property type="protein sequence ID" value="EIE27356.1"/>
    <property type="molecule type" value="Genomic_DNA"/>
</dbReference>
<proteinExistence type="predicted"/>
<comment type="subcellular location">
    <subcellularLocation>
        <location evidence="2">Nucleus</location>
    </subcellularLocation>
</comment>
<evidence type="ECO:0000256" key="4">
    <source>
        <dbReference type="ARBA" id="ARBA00022723"/>
    </source>
</evidence>
<evidence type="ECO:0000256" key="11">
    <source>
        <dbReference type="ARBA" id="ARBA00048336"/>
    </source>
</evidence>
<dbReference type="KEGG" id="csl:COCSUDRAFT_11577"/>
<dbReference type="InterPro" id="IPR029071">
    <property type="entry name" value="Ubiquitin-like_domsf"/>
</dbReference>
<keyword evidence="8" id="KW-0539">Nucleus</keyword>
<feature type="domain" description="Ubiquitin-like" evidence="12">
    <location>
        <begin position="3"/>
        <end position="81"/>
    </location>
</feature>
<dbReference type="InterPro" id="IPR036412">
    <property type="entry name" value="HAD-like_sf"/>
</dbReference>
<evidence type="ECO:0000256" key="5">
    <source>
        <dbReference type="ARBA" id="ARBA00022801"/>
    </source>
</evidence>
<keyword evidence="15" id="KW-1185">Reference proteome</keyword>
<dbReference type="SMART" id="SM00577">
    <property type="entry name" value="CPDc"/>
    <property type="match status" value="1"/>
</dbReference>
<dbReference type="GO" id="GO:0046872">
    <property type="term" value="F:metal ion binding"/>
    <property type="evidence" value="ECO:0007669"/>
    <property type="project" value="UniProtKB-KW"/>
</dbReference>
<evidence type="ECO:0000256" key="10">
    <source>
        <dbReference type="ARBA" id="ARBA00047761"/>
    </source>
</evidence>
<evidence type="ECO:0000256" key="8">
    <source>
        <dbReference type="ARBA" id="ARBA00023242"/>
    </source>
</evidence>
<dbReference type="Proteomes" id="UP000007264">
    <property type="component" value="Unassembled WGS sequence"/>
</dbReference>
<dbReference type="eggNOG" id="KOG1605">
    <property type="taxonomic scope" value="Eukaryota"/>
</dbReference>
<evidence type="ECO:0000313" key="14">
    <source>
        <dbReference type="EMBL" id="EIE27356.1"/>
    </source>
</evidence>
<keyword evidence="5" id="KW-0378">Hydrolase</keyword>
<dbReference type="InterPro" id="IPR011943">
    <property type="entry name" value="HAD-SF_hydro_IIID"/>
</dbReference>
<keyword evidence="6" id="KW-0460">Magnesium</keyword>
<dbReference type="SMART" id="SM00213">
    <property type="entry name" value="UBQ"/>
    <property type="match status" value="1"/>
</dbReference>
<sequence>MSGEVIIKWSSKEMMFKINDSETVGCLKRKIEEETRVQPKRQKLLGLKAKGGKLATDDMMLTDLALKPGQKIMLIGHVTNELDAQADVAPHVQDDFDLEEGVLQELDVKDNPDFQEKLHRRIANAPIKVLNPPRPGKKCLVLDIDYTIFDLNSTAERPEELARPHLHEFMTAVYEHYDLIIWSATGMKWIEVKMRELGVSTNPAYKLTAFMDHKSMVTIQTAKYGVFDCKPLPVLWAKMPEYTPENTIMFDDLRRNYAFNPQNGLVIRPYKRAHLNRSTDRELVYLKIYLLKIASLESLASLKHKKWERYIANELKSMD</sequence>
<dbReference type="RefSeq" id="XP_005651900.1">
    <property type="nucleotide sequence ID" value="XM_005651843.1"/>
</dbReference>
<dbReference type="EC" id="3.1.3.16" evidence="3"/>
<gene>
    <name evidence="14" type="ORF">COCSUDRAFT_11577</name>
</gene>
<dbReference type="PANTHER" id="PTHR48493">
    <property type="entry name" value="UBIQUITIN-LIKE DOMAIN-CONTAINING CTD PHOSPHATASE 1"/>
    <property type="match status" value="1"/>
</dbReference>
<dbReference type="SUPFAM" id="SSF54236">
    <property type="entry name" value="Ubiquitin-like"/>
    <property type="match status" value="1"/>
</dbReference>
<keyword evidence="7" id="KW-0904">Protein phosphatase</keyword>
<dbReference type="Pfam" id="PF00240">
    <property type="entry name" value="ubiquitin"/>
    <property type="match status" value="1"/>
</dbReference>
<feature type="domain" description="FCP1 homology" evidence="13">
    <location>
        <begin position="133"/>
        <end position="293"/>
    </location>
</feature>
<dbReference type="InterPro" id="IPR051658">
    <property type="entry name" value="UBLCP1"/>
</dbReference>
<dbReference type="AlphaFoldDB" id="I0Z9N7"/>
<dbReference type="GO" id="GO:0090364">
    <property type="term" value="P:regulation of proteasome assembly"/>
    <property type="evidence" value="ECO:0007669"/>
    <property type="project" value="InterPro"/>
</dbReference>
<name>I0Z9N7_COCSC</name>
<dbReference type="InterPro" id="IPR023214">
    <property type="entry name" value="HAD_sf"/>
</dbReference>
<evidence type="ECO:0000259" key="12">
    <source>
        <dbReference type="PROSITE" id="PS50053"/>
    </source>
</evidence>
<dbReference type="GeneID" id="17045371"/>
<dbReference type="GO" id="GO:0005634">
    <property type="term" value="C:nucleus"/>
    <property type="evidence" value="ECO:0007669"/>
    <property type="project" value="UniProtKB-SubCell"/>
</dbReference>
<dbReference type="PROSITE" id="PS50053">
    <property type="entry name" value="UBIQUITIN_2"/>
    <property type="match status" value="1"/>
</dbReference>
<dbReference type="eggNOG" id="KOG1872">
    <property type="taxonomic scope" value="Eukaryota"/>
</dbReference>
<reference evidence="14 15" key="1">
    <citation type="journal article" date="2012" name="Genome Biol.">
        <title>The genome of the polar eukaryotic microalga coccomyxa subellipsoidea reveals traits of cold adaptation.</title>
        <authorList>
            <person name="Blanc G."/>
            <person name="Agarkova I."/>
            <person name="Grimwood J."/>
            <person name="Kuo A."/>
            <person name="Brueggeman A."/>
            <person name="Dunigan D."/>
            <person name="Gurnon J."/>
            <person name="Ladunga I."/>
            <person name="Lindquist E."/>
            <person name="Lucas S."/>
            <person name="Pangilinan J."/>
            <person name="Proschold T."/>
            <person name="Salamov A."/>
            <person name="Schmutz J."/>
            <person name="Weeks D."/>
            <person name="Yamada T."/>
            <person name="Claverie J.M."/>
            <person name="Grigoriev I."/>
            <person name="Van Etten J."/>
            <person name="Lomsadze A."/>
            <person name="Borodovsky M."/>
        </authorList>
    </citation>
    <scope>NUCLEOTIDE SEQUENCE [LARGE SCALE GENOMIC DNA]</scope>
    <source>
        <strain evidence="14 15">C-169</strain>
    </source>
</reference>
<dbReference type="OrthoDB" id="1711508at2759"/>
<evidence type="ECO:0000256" key="1">
    <source>
        <dbReference type="ARBA" id="ARBA00001946"/>
    </source>
</evidence>
<accession>I0Z9N7</accession>
<organism evidence="14 15">
    <name type="scientific">Coccomyxa subellipsoidea (strain C-169)</name>
    <name type="common">Green microalga</name>
    <dbReference type="NCBI Taxonomy" id="574566"/>
    <lineage>
        <taxon>Eukaryota</taxon>
        <taxon>Viridiplantae</taxon>
        <taxon>Chlorophyta</taxon>
        <taxon>core chlorophytes</taxon>
        <taxon>Trebouxiophyceae</taxon>
        <taxon>Trebouxiophyceae incertae sedis</taxon>
        <taxon>Coccomyxaceae</taxon>
        <taxon>Coccomyxa</taxon>
        <taxon>Coccomyxa subellipsoidea</taxon>
    </lineage>
</organism>
<dbReference type="NCBIfam" id="TIGR02245">
    <property type="entry name" value="HAD_IIID1"/>
    <property type="match status" value="1"/>
</dbReference>
<dbReference type="Gene3D" id="3.10.20.90">
    <property type="entry name" value="Phosphatidylinositol 3-kinase Catalytic Subunit, Chain A, domain 1"/>
    <property type="match status" value="1"/>
</dbReference>
<dbReference type="Pfam" id="PF03031">
    <property type="entry name" value="NIF"/>
    <property type="match status" value="1"/>
</dbReference>
<evidence type="ECO:0000256" key="6">
    <source>
        <dbReference type="ARBA" id="ARBA00022842"/>
    </source>
</evidence>
<dbReference type="CDD" id="cd01813">
    <property type="entry name" value="Ubl_UBLCP1"/>
    <property type="match status" value="1"/>
</dbReference>
<comment type="caution">
    <text evidence="14">The sequence shown here is derived from an EMBL/GenBank/DDBJ whole genome shotgun (WGS) entry which is preliminary data.</text>
</comment>
<evidence type="ECO:0000256" key="7">
    <source>
        <dbReference type="ARBA" id="ARBA00022912"/>
    </source>
</evidence>
<dbReference type="Gene3D" id="3.40.50.1000">
    <property type="entry name" value="HAD superfamily/HAD-like"/>
    <property type="match status" value="1"/>
</dbReference>
<dbReference type="PANTHER" id="PTHR48493:SF1">
    <property type="entry name" value="UBIQUITIN-LIKE DOMAIN-CONTAINING CTD PHOSPHATASE 1"/>
    <property type="match status" value="1"/>
</dbReference>
<comment type="catalytic activity">
    <reaction evidence="11">
        <text>O-phospho-L-threonyl-[protein] + H2O = L-threonyl-[protein] + phosphate</text>
        <dbReference type="Rhea" id="RHEA:47004"/>
        <dbReference type="Rhea" id="RHEA-COMP:11060"/>
        <dbReference type="Rhea" id="RHEA-COMP:11605"/>
        <dbReference type="ChEBI" id="CHEBI:15377"/>
        <dbReference type="ChEBI" id="CHEBI:30013"/>
        <dbReference type="ChEBI" id="CHEBI:43474"/>
        <dbReference type="ChEBI" id="CHEBI:61977"/>
        <dbReference type="EC" id="3.1.3.16"/>
    </reaction>
</comment>
<evidence type="ECO:0000256" key="9">
    <source>
        <dbReference type="ARBA" id="ARBA00032039"/>
    </source>
</evidence>
<dbReference type="InterPro" id="IPR000626">
    <property type="entry name" value="Ubiquitin-like_dom"/>
</dbReference>
<evidence type="ECO:0000256" key="2">
    <source>
        <dbReference type="ARBA" id="ARBA00004123"/>
    </source>
</evidence>
<evidence type="ECO:0000313" key="15">
    <source>
        <dbReference type="Proteomes" id="UP000007264"/>
    </source>
</evidence>
<keyword evidence="4" id="KW-0479">Metal-binding</keyword>
<dbReference type="GO" id="GO:0004722">
    <property type="term" value="F:protein serine/threonine phosphatase activity"/>
    <property type="evidence" value="ECO:0007669"/>
    <property type="project" value="UniProtKB-EC"/>
</dbReference>
<dbReference type="PROSITE" id="PS50969">
    <property type="entry name" value="FCP1"/>
    <property type="match status" value="1"/>
</dbReference>
<evidence type="ECO:0000256" key="3">
    <source>
        <dbReference type="ARBA" id="ARBA00013081"/>
    </source>
</evidence>
<protein>
    <recommendedName>
        <fullName evidence="3">protein-serine/threonine phosphatase</fullName>
        <ecNumber evidence="3">3.1.3.16</ecNumber>
    </recommendedName>
    <alternativeName>
        <fullName evidence="9">Nuclear proteasome inhibitor UBLCP1</fullName>
    </alternativeName>
</protein>
<comment type="catalytic activity">
    <reaction evidence="10">
        <text>O-phospho-L-seryl-[protein] + H2O = L-seryl-[protein] + phosphate</text>
        <dbReference type="Rhea" id="RHEA:20629"/>
        <dbReference type="Rhea" id="RHEA-COMP:9863"/>
        <dbReference type="Rhea" id="RHEA-COMP:11604"/>
        <dbReference type="ChEBI" id="CHEBI:15377"/>
        <dbReference type="ChEBI" id="CHEBI:29999"/>
        <dbReference type="ChEBI" id="CHEBI:43474"/>
        <dbReference type="ChEBI" id="CHEBI:83421"/>
        <dbReference type="EC" id="3.1.3.16"/>
    </reaction>
</comment>
<dbReference type="InterPro" id="IPR004274">
    <property type="entry name" value="FCP1_dom"/>
</dbReference>
<dbReference type="SUPFAM" id="SSF56784">
    <property type="entry name" value="HAD-like"/>
    <property type="match status" value="1"/>
</dbReference>